<dbReference type="EMBL" id="BARV01015524">
    <property type="protein sequence ID" value="GAI31354.1"/>
    <property type="molecule type" value="Genomic_DNA"/>
</dbReference>
<dbReference type="Gene3D" id="1.10.150.240">
    <property type="entry name" value="Putative phosphatase, domain 2"/>
    <property type="match status" value="1"/>
</dbReference>
<evidence type="ECO:0000256" key="3">
    <source>
        <dbReference type="ARBA" id="ARBA00022801"/>
    </source>
</evidence>
<dbReference type="SUPFAM" id="SSF56784">
    <property type="entry name" value="HAD-like"/>
    <property type="match status" value="1"/>
</dbReference>
<name>X1PKE0_9ZZZZ</name>
<keyword evidence="4" id="KW-0460">Magnesium</keyword>
<organism evidence="6">
    <name type="scientific">marine sediment metagenome</name>
    <dbReference type="NCBI Taxonomy" id="412755"/>
    <lineage>
        <taxon>unclassified sequences</taxon>
        <taxon>metagenomes</taxon>
        <taxon>ecological metagenomes</taxon>
    </lineage>
</organism>
<evidence type="ECO:0000256" key="5">
    <source>
        <dbReference type="ARBA" id="ARBA00023277"/>
    </source>
</evidence>
<dbReference type="PANTHER" id="PTHR46193:SF18">
    <property type="entry name" value="HEXITOL PHOSPHATASE B"/>
    <property type="match status" value="1"/>
</dbReference>
<reference evidence="6" key="1">
    <citation type="journal article" date="2014" name="Front. Microbiol.">
        <title>High frequency of phylogenetically diverse reductive dehalogenase-homologous genes in deep subseafloor sedimentary metagenomes.</title>
        <authorList>
            <person name="Kawai M."/>
            <person name="Futagami T."/>
            <person name="Toyoda A."/>
            <person name="Takaki Y."/>
            <person name="Nishi S."/>
            <person name="Hori S."/>
            <person name="Arai W."/>
            <person name="Tsubouchi T."/>
            <person name="Morono Y."/>
            <person name="Uchiyama I."/>
            <person name="Ito T."/>
            <person name="Fujiyama A."/>
            <person name="Inagaki F."/>
            <person name="Takami H."/>
        </authorList>
    </citation>
    <scope>NUCLEOTIDE SEQUENCE</scope>
    <source>
        <strain evidence="6">Expedition CK06-06</strain>
    </source>
</reference>
<evidence type="ECO:0000256" key="4">
    <source>
        <dbReference type="ARBA" id="ARBA00022842"/>
    </source>
</evidence>
<evidence type="ECO:0000256" key="1">
    <source>
        <dbReference type="ARBA" id="ARBA00001946"/>
    </source>
</evidence>
<dbReference type="NCBIfam" id="TIGR01509">
    <property type="entry name" value="HAD-SF-IA-v3"/>
    <property type="match status" value="1"/>
</dbReference>
<comment type="caution">
    <text evidence="6">The sequence shown here is derived from an EMBL/GenBank/DDBJ whole genome shotgun (WGS) entry which is preliminary data.</text>
</comment>
<dbReference type="Pfam" id="PF13419">
    <property type="entry name" value="HAD_2"/>
    <property type="match status" value="1"/>
</dbReference>
<dbReference type="InterPro" id="IPR041492">
    <property type="entry name" value="HAD_2"/>
</dbReference>
<dbReference type="InterPro" id="IPR023214">
    <property type="entry name" value="HAD_sf"/>
</dbReference>
<dbReference type="FunFam" id="3.40.50.1000:FF:000036">
    <property type="entry name" value="HAD family hydrolase"/>
    <property type="match status" value="1"/>
</dbReference>
<feature type="non-terminal residue" evidence="6">
    <location>
        <position position="1"/>
    </location>
</feature>
<dbReference type="InterPro" id="IPR051600">
    <property type="entry name" value="Beta-PGM-like"/>
</dbReference>
<dbReference type="Gene3D" id="3.40.50.1000">
    <property type="entry name" value="HAD superfamily/HAD-like"/>
    <property type="match status" value="1"/>
</dbReference>
<gene>
    <name evidence="6" type="ORF">S06H3_26820</name>
</gene>
<dbReference type="GO" id="GO:0016787">
    <property type="term" value="F:hydrolase activity"/>
    <property type="evidence" value="ECO:0007669"/>
    <property type="project" value="UniProtKB-KW"/>
</dbReference>
<dbReference type="NCBIfam" id="TIGR01549">
    <property type="entry name" value="HAD-SF-IA-v1"/>
    <property type="match status" value="1"/>
</dbReference>
<dbReference type="GO" id="GO:0046872">
    <property type="term" value="F:metal ion binding"/>
    <property type="evidence" value="ECO:0007669"/>
    <property type="project" value="UniProtKB-KW"/>
</dbReference>
<keyword evidence="3" id="KW-0378">Hydrolase</keyword>
<dbReference type="InterPro" id="IPR006439">
    <property type="entry name" value="HAD-SF_hydro_IA"/>
</dbReference>
<dbReference type="AlphaFoldDB" id="X1PKE0"/>
<keyword evidence="5" id="KW-0119">Carbohydrate metabolism</keyword>
<dbReference type="PRINTS" id="PR00413">
    <property type="entry name" value="HADHALOGNASE"/>
</dbReference>
<sequence>ANSGSFHFAAWQETFAKRGVNFTKEHFTRLFGTRNDFIIRNVLGEELSEENVKSIVQEKEASFREKAKGNIKPFPGVVKLLNTIKRGNFKLALVSSAPKENIDLLSSELNLEGIFDCIVSGREVAESKPSPQIYLLAAEKLGAEPKDCIVIEDSPFGVKAAKAAGMRCLAVTNSHPKQDLEEADRVVDSLEKVDLITLIQRV</sequence>
<comment type="cofactor">
    <cofactor evidence="1">
        <name>Mg(2+)</name>
        <dbReference type="ChEBI" id="CHEBI:18420"/>
    </cofactor>
</comment>
<evidence type="ECO:0000256" key="2">
    <source>
        <dbReference type="ARBA" id="ARBA00022723"/>
    </source>
</evidence>
<protein>
    <recommendedName>
        <fullName evidence="7">HAD family phosphatase</fullName>
    </recommendedName>
</protein>
<keyword evidence="2" id="KW-0479">Metal-binding</keyword>
<evidence type="ECO:0000313" key="6">
    <source>
        <dbReference type="EMBL" id="GAI31354.1"/>
    </source>
</evidence>
<evidence type="ECO:0008006" key="7">
    <source>
        <dbReference type="Google" id="ProtNLM"/>
    </source>
</evidence>
<accession>X1PKE0</accession>
<dbReference type="PANTHER" id="PTHR46193">
    <property type="entry name" value="6-PHOSPHOGLUCONATE PHOSPHATASE"/>
    <property type="match status" value="1"/>
</dbReference>
<dbReference type="InterPro" id="IPR036412">
    <property type="entry name" value="HAD-like_sf"/>
</dbReference>
<dbReference type="InterPro" id="IPR023198">
    <property type="entry name" value="PGP-like_dom2"/>
</dbReference>
<proteinExistence type="predicted"/>